<dbReference type="InterPro" id="IPR036837">
    <property type="entry name" value="Cation_efflux_CTD_sf"/>
</dbReference>
<evidence type="ECO:0000256" key="6">
    <source>
        <dbReference type="ARBA" id="ARBA00023136"/>
    </source>
</evidence>
<evidence type="ECO:0000256" key="2">
    <source>
        <dbReference type="ARBA" id="ARBA00008114"/>
    </source>
</evidence>
<evidence type="ECO:0000256" key="3">
    <source>
        <dbReference type="ARBA" id="ARBA00022448"/>
    </source>
</evidence>
<feature type="transmembrane region" description="Helical" evidence="7">
    <location>
        <begin position="110"/>
        <end position="130"/>
    </location>
</feature>
<protein>
    <submittedName>
        <fullName evidence="10">Cation diffusion facilitator family transporter</fullName>
    </submittedName>
</protein>
<feature type="domain" description="Cation efflux protein transmembrane" evidence="8">
    <location>
        <begin position="13"/>
        <end position="205"/>
    </location>
</feature>
<evidence type="ECO:0000256" key="4">
    <source>
        <dbReference type="ARBA" id="ARBA00022692"/>
    </source>
</evidence>
<feature type="domain" description="Cation efflux protein cytoplasmic" evidence="9">
    <location>
        <begin position="214"/>
        <end position="277"/>
    </location>
</feature>
<evidence type="ECO:0000256" key="1">
    <source>
        <dbReference type="ARBA" id="ARBA00004141"/>
    </source>
</evidence>
<feature type="transmembrane region" description="Helical" evidence="7">
    <location>
        <begin position="12"/>
        <end position="32"/>
    </location>
</feature>
<evidence type="ECO:0000259" key="9">
    <source>
        <dbReference type="Pfam" id="PF16916"/>
    </source>
</evidence>
<dbReference type="OrthoDB" id="9806522at2"/>
<dbReference type="FunFam" id="1.20.1510.10:FF:000006">
    <property type="entry name" value="Divalent cation efflux transporter"/>
    <property type="match status" value="1"/>
</dbReference>
<organism evidence="10 11">
    <name type="scientific">Lachnobacterium bovis DSM 14045</name>
    <dbReference type="NCBI Taxonomy" id="1122142"/>
    <lineage>
        <taxon>Bacteria</taxon>
        <taxon>Bacillati</taxon>
        <taxon>Bacillota</taxon>
        <taxon>Clostridia</taxon>
        <taxon>Lachnospirales</taxon>
        <taxon>Lachnospiraceae</taxon>
        <taxon>Lachnobacterium</taxon>
    </lineage>
</organism>
<dbReference type="Pfam" id="PF16916">
    <property type="entry name" value="ZT_dimer"/>
    <property type="match status" value="1"/>
</dbReference>
<dbReference type="SUPFAM" id="SSF161111">
    <property type="entry name" value="Cation efflux protein transmembrane domain-like"/>
    <property type="match status" value="1"/>
</dbReference>
<comment type="subcellular location">
    <subcellularLocation>
        <location evidence="1">Membrane</location>
        <topology evidence="1">Multi-pass membrane protein</topology>
    </subcellularLocation>
</comment>
<dbReference type="GO" id="GO:0016020">
    <property type="term" value="C:membrane"/>
    <property type="evidence" value="ECO:0007669"/>
    <property type="project" value="UniProtKB-SubCell"/>
</dbReference>
<comment type="similarity">
    <text evidence="2">Belongs to the cation diffusion facilitator (CDF) transporter (TC 2.A.4) family.</text>
</comment>
<keyword evidence="3" id="KW-0813">Transport</keyword>
<dbReference type="AlphaFoldDB" id="A0A1H3F6C5"/>
<dbReference type="NCBIfam" id="TIGR01297">
    <property type="entry name" value="CDF"/>
    <property type="match status" value="1"/>
</dbReference>
<feature type="transmembrane region" description="Helical" evidence="7">
    <location>
        <begin position="151"/>
        <end position="173"/>
    </location>
</feature>
<dbReference type="Gene3D" id="3.30.70.1350">
    <property type="entry name" value="Cation efflux protein, cytoplasmic domain"/>
    <property type="match status" value="1"/>
</dbReference>
<dbReference type="InterPro" id="IPR002524">
    <property type="entry name" value="Cation_efflux"/>
</dbReference>
<evidence type="ECO:0000256" key="5">
    <source>
        <dbReference type="ARBA" id="ARBA00022989"/>
    </source>
</evidence>
<dbReference type="Gene3D" id="1.20.1510.10">
    <property type="entry name" value="Cation efflux protein transmembrane domain"/>
    <property type="match status" value="1"/>
</dbReference>
<dbReference type="InterPro" id="IPR027469">
    <property type="entry name" value="Cation_efflux_TMD_sf"/>
</dbReference>
<feature type="transmembrane region" description="Helical" evidence="7">
    <location>
        <begin position="79"/>
        <end position="98"/>
    </location>
</feature>
<dbReference type="InterPro" id="IPR058533">
    <property type="entry name" value="Cation_efflux_TM"/>
</dbReference>
<keyword evidence="11" id="KW-1185">Reference proteome</keyword>
<dbReference type="GO" id="GO:0008324">
    <property type="term" value="F:monoatomic cation transmembrane transporter activity"/>
    <property type="evidence" value="ECO:0007669"/>
    <property type="project" value="InterPro"/>
</dbReference>
<dbReference type="EMBL" id="FNPG01000004">
    <property type="protein sequence ID" value="SDX85908.1"/>
    <property type="molecule type" value="Genomic_DNA"/>
</dbReference>
<dbReference type="InterPro" id="IPR050291">
    <property type="entry name" value="CDF_Transporter"/>
</dbReference>
<evidence type="ECO:0000313" key="11">
    <source>
        <dbReference type="Proteomes" id="UP000183918"/>
    </source>
</evidence>
<dbReference type="InterPro" id="IPR027470">
    <property type="entry name" value="Cation_efflux_CTD"/>
</dbReference>
<dbReference type="PANTHER" id="PTHR43840:SF50">
    <property type="entry name" value="MANGANESE EFFLUX SYSTEM PROTEIN MNES"/>
    <property type="match status" value="1"/>
</dbReference>
<dbReference type="Pfam" id="PF01545">
    <property type="entry name" value="Cation_efflux"/>
    <property type="match status" value="1"/>
</dbReference>
<keyword evidence="4 7" id="KW-0812">Transmembrane</keyword>
<dbReference type="SUPFAM" id="SSF160240">
    <property type="entry name" value="Cation efflux protein cytoplasmic domain-like"/>
    <property type="match status" value="1"/>
</dbReference>
<accession>A0A1H3F6C5</accession>
<keyword evidence="6 7" id="KW-0472">Membrane</keyword>
<sequence>MEKREKEIIKTSTIGIITNCFLALFKAIIGVLTNSIAIILDAVNNLSDAVSSIITIVGTKLANKEPDKKHPLGYGRVEYLSATIIASIVLYAGIASFVESIKKIISPAKTTYSYLSIIIIFVAVIVKIILGKYVKKKGELLNSDSLIASGVDAIFDAIISASTIIAALVFIFLKISIEAYVGVIISVIIVKSGIEILKETISKILGERIEASFTKDIKKTANSIDGVEGAYDLILHNYGPDKFIGSIHVEVKDTLTAKDIDRITRKVHDKVLEKHNVFLEGVGIYVINTKDEDVINLQRQIVKLVRSIEGTLQIHGFYVDFDKKIVYFDTVISYDAKSKKTILQEIKEILEKEIPDYTYVINIDRNISD</sequence>
<keyword evidence="5 7" id="KW-1133">Transmembrane helix</keyword>
<feature type="transmembrane region" description="Helical" evidence="7">
    <location>
        <begin position="179"/>
        <end position="197"/>
    </location>
</feature>
<dbReference type="Proteomes" id="UP000183918">
    <property type="component" value="Unassembled WGS sequence"/>
</dbReference>
<evidence type="ECO:0000256" key="7">
    <source>
        <dbReference type="SAM" id="Phobius"/>
    </source>
</evidence>
<dbReference type="STRING" id="1122142.SAMN02910414_00139"/>
<reference evidence="10 11" key="1">
    <citation type="submission" date="2016-10" db="EMBL/GenBank/DDBJ databases">
        <authorList>
            <person name="de Groot N.N."/>
        </authorList>
    </citation>
    <scope>NUCLEOTIDE SEQUENCE [LARGE SCALE GENOMIC DNA]</scope>
    <source>
        <strain evidence="10 11">DSM 14045</strain>
    </source>
</reference>
<gene>
    <name evidence="10" type="ORF">SAMN02910414_00139</name>
</gene>
<name>A0A1H3F6C5_9FIRM</name>
<proteinExistence type="inferred from homology"/>
<evidence type="ECO:0000259" key="8">
    <source>
        <dbReference type="Pfam" id="PF01545"/>
    </source>
</evidence>
<dbReference type="PANTHER" id="PTHR43840">
    <property type="entry name" value="MITOCHONDRIAL METAL TRANSPORTER 1-RELATED"/>
    <property type="match status" value="1"/>
</dbReference>
<evidence type="ECO:0000313" key="10">
    <source>
        <dbReference type="EMBL" id="SDX85908.1"/>
    </source>
</evidence>
<dbReference type="RefSeq" id="WP_074715068.1">
    <property type="nucleotide sequence ID" value="NZ_FNPG01000004.1"/>
</dbReference>